<reference evidence="3 5" key="1">
    <citation type="submission" date="2014-04" db="EMBL/GenBank/DDBJ databases">
        <title>Genome assembly of Hyalangium minutum DSM 14724.</title>
        <authorList>
            <person name="Sharma G."/>
            <person name="Subramanian S."/>
        </authorList>
    </citation>
    <scope>NUCLEOTIDE SEQUENCE [LARGE SCALE GENOMIC DNA]</scope>
    <source>
        <strain evidence="3 5">DSM 14724</strain>
    </source>
</reference>
<evidence type="ECO:0000313" key="4">
    <source>
        <dbReference type="EMBL" id="KFE67380.1"/>
    </source>
</evidence>
<dbReference type="InterPro" id="IPR003367">
    <property type="entry name" value="Thrombospondin_3-like_rpt"/>
</dbReference>
<dbReference type="Proteomes" id="UP000028725">
    <property type="component" value="Unassembled WGS sequence"/>
</dbReference>
<dbReference type="OrthoDB" id="5481694at2"/>
<protein>
    <recommendedName>
        <fullName evidence="6">Lipoprotein</fullName>
    </recommendedName>
</protein>
<dbReference type="GO" id="GO:0007155">
    <property type="term" value="P:cell adhesion"/>
    <property type="evidence" value="ECO:0007669"/>
    <property type="project" value="InterPro"/>
</dbReference>
<dbReference type="InterPro" id="IPR028974">
    <property type="entry name" value="TSP_type-3_rpt"/>
</dbReference>
<dbReference type="EMBL" id="JMCB01000008">
    <property type="protein sequence ID" value="KFE67380.1"/>
    <property type="molecule type" value="Genomic_DNA"/>
</dbReference>
<feature type="region of interest" description="Disordered" evidence="2">
    <location>
        <begin position="95"/>
        <end position="116"/>
    </location>
</feature>
<dbReference type="Pfam" id="PF02412">
    <property type="entry name" value="TSP_3"/>
    <property type="match status" value="1"/>
</dbReference>
<dbReference type="PROSITE" id="PS51257">
    <property type="entry name" value="PROKAR_LIPOPROTEIN"/>
    <property type="match status" value="1"/>
</dbReference>
<organism evidence="3 5">
    <name type="scientific">Hyalangium minutum</name>
    <dbReference type="NCBI Taxonomy" id="394096"/>
    <lineage>
        <taxon>Bacteria</taxon>
        <taxon>Pseudomonadati</taxon>
        <taxon>Myxococcota</taxon>
        <taxon>Myxococcia</taxon>
        <taxon>Myxococcales</taxon>
        <taxon>Cystobacterineae</taxon>
        <taxon>Archangiaceae</taxon>
        <taxon>Hyalangium</taxon>
    </lineage>
</organism>
<proteinExistence type="predicted"/>
<evidence type="ECO:0000256" key="1">
    <source>
        <dbReference type="ARBA" id="ARBA00022729"/>
    </source>
</evidence>
<dbReference type="AlphaFoldDB" id="A0A085WHY0"/>
<comment type="caution">
    <text evidence="3">The sequence shown here is derived from an EMBL/GenBank/DDBJ whole genome shotgun (WGS) entry which is preliminary data.</text>
</comment>
<sequence>MKGQERNRAFRTVVLAAMSWGLLAGCGPTDLEEALGSSEELASQEASLYANPRCSTVCSPTVSCDLMCDLVPGEPSTCGDLGRCIDGDVDADGVPFPQDNCPRDANPDQSDCDGDGRGDACETDPGYFVYKAPTMMLCHFDPDMSISGVDVEIYTADVYQDISCLHLPDRYARREVSSVHCGFHSESTCQNRVAERVQELMAQGYYPITTSSDQDMCPYPRL</sequence>
<keyword evidence="5" id="KW-1185">Reference proteome</keyword>
<gene>
    <name evidence="3" type="ORF">DB31_8646</name>
    <name evidence="4" type="ORF">DB31_8733</name>
</gene>
<name>A0A085WHY0_9BACT</name>
<evidence type="ECO:0008006" key="6">
    <source>
        <dbReference type="Google" id="ProtNLM"/>
    </source>
</evidence>
<evidence type="ECO:0000313" key="3">
    <source>
        <dbReference type="EMBL" id="KFE67293.1"/>
    </source>
</evidence>
<dbReference type="EMBL" id="JMCB01000008">
    <property type="protein sequence ID" value="KFE67293.1"/>
    <property type="molecule type" value="Genomic_DNA"/>
</dbReference>
<dbReference type="STRING" id="394096.DB31_8646"/>
<evidence type="ECO:0000256" key="2">
    <source>
        <dbReference type="SAM" id="MobiDB-lite"/>
    </source>
</evidence>
<dbReference type="GO" id="GO:0005509">
    <property type="term" value="F:calcium ion binding"/>
    <property type="evidence" value="ECO:0007669"/>
    <property type="project" value="InterPro"/>
</dbReference>
<dbReference type="Gene3D" id="4.10.1080.10">
    <property type="entry name" value="TSP type-3 repeat"/>
    <property type="match status" value="1"/>
</dbReference>
<dbReference type="SUPFAM" id="SSF103647">
    <property type="entry name" value="TSP type-3 repeat"/>
    <property type="match status" value="1"/>
</dbReference>
<accession>A0A085WHY0</accession>
<keyword evidence="1" id="KW-0732">Signal</keyword>
<dbReference type="RefSeq" id="WP_044191290.1">
    <property type="nucleotide sequence ID" value="NZ_JMCB01000008.1"/>
</dbReference>
<evidence type="ECO:0000313" key="5">
    <source>
        <dbReference type="Proteomes" id="UP000028725"/>
    </source>
</evidence>